<dbReference type="Pfam" id="PF03372">
    <property type="entry name" value="Exo_endo_phos"/>
    <property type="match status" value="1"/>
</dbReference>
<evidence type="ECO:0000313" key="2">
    <source>
        <dbReference type="EMBL" id="EKC67899.1"/>
    </source>
</evidence>
<keyword evidence="2" id="KW-0255">Endonuclease</keyword>
<dbReference type="InterPro" id="IPR050410">
    <property type="entry name" value="CCR4/nocturin_mRNA_transcr"/>
</dbReference>
<keyword evidence="2" id="KW-0540">Nuclease</keyword>
<reference evidence="2" key="1">
    <citation type="journal article" date="2013" name="Environ. Microbiol.">
        <title>Microbiota from the distal guts of lean and obese adolescents exhibit partial functional redundancy besides clear differences in community structure.</title>
        <authorList>
            <person name="Ferrer M."/>
            <person name="Ruiz A."/>
            <person name="Lanza F."/>
            <person name="Haange S.B."/>
            <person name="Oberbach A."/>
            <person name="Till H."/>
            <person name="Bargiela R."/>
            <person name="Campoy C."/>
            <person name="Segura M.T."/>
            <person name="Richter M."/>
            <person name="von Bergen M."/>
            <person name="Seifert J."/>
            <person name="Suarez A."/>
        </authorList>
    </citation>
    <scope>NUCLEOTIDE SEQUENCE</scope>
</reference>
<dbReference type="GO" id="GO:0004519">
    <property type="term" value="F:endonuclease activity"/>
    <property type="evidence" value="ECO:0007669"/>
    <property type="project" value="UniProtKB-KW"/>
</dbReference>
<organism evidence="2">
    <name type="scientific">human gut metagenome</name>
    <dbReference type="NCBI Taxonomy" id="408170"/>
    <lineage>
        <taxon>unclassified sequences</taxon>
        <taxon>metagenomes</taxon>
        <taxon>organismal metagenomes</taxon>
    </lineage>
</organism>
<accession>K1TJW2</accession>
<gene>
    <name evidence="2" type="ORF">OBE_05220</name>
</gene>
<dbReference type="SUPFAM" id="SSF56219">
    <property type="entry name" value="DNase I-like"/>
    <property type="match status" value="1"/>
</dbReference>
<dbReference type="PANTHER" id="PTHR12121:SF36">
    <property type="entry name" value="ENDONUCLEASE_EXONUCLEASE_PHOSPHATASE DOMAIN-CONTAINING PROTEIN"/>
    <property type="match status" value="1"/>
</dbReference>
<comment type="caution">
    <text evidence="2">The sequence shown here is derived from an EMBL/GenBank/DDBJ whole genome shotgun (WGS) entry which is preliminary data.</text>
</comment>
<dbReference type="Gene3D" id="3.60.10.10">
    <property type="entry name" value="Endonuclease/exonuclease/phosphatase"/>
    <property type="match status" value="1"/>
</dbReference>
<proteinExistence type="predicted"/>
<name>K1TJW2_9ZZZZ</name>
<evidence type="ECO:0000259" key="1">
    <source>
        <dbReference type="Pfam" id="PF03372"/>
    </source>
</evidence>
<dbReference type="InterPro" id="IPR005135">
    <property type="entry name" value="Endo/exonuclease/phosphatase"/>
</dbReference>
<sequence>MNSIKPDIIGTQEMNSIWLEKLKSTMPDYENYGVKRGGDSEEKNSEMNAVFWNKTKFSAVEKNTIWLSETPEKESKYTYTDKDGNHCEAGCYRICSYVVLLNKQNGKNIIFLNTHLDNASEQAADFGANVVMNKLNELKEKYNNTDGTVLTGDFNETQDGTAYKLVASKLNDCTNRAKKTATYQEWGYRSTGNEPIDFIFTDGKAVDYTVLNDLNNGYVSDHYGVYSGINF</sequence>
<dbReference type="GO" id="GO:0000175">
    <property type="term" value="F:3'-5'-RNA exonuclease activity"/>
    <property type="evidence" value="ECO:0007669"/>
    <property type="project" value="TreeGrafter"/>
</dbReference>
<protein>
    <submittedName>
        <fullName evidence="2">Endonuclease/exonuclease/phosphatase family protein</fullName>
    </submittedName>
</protein>
<feature type="domain" description="Endonuclease/exonuclease/phosphatase" evidence="1">
    <location>
        <begin position="4"/>
        <end position="222"/>
    </location>
</feature>
<keyword evidence="2" id="KW-0269">Exonuclease</keyword>
<keyword evidence="2" id="KW-0378">Hydrolase</keyword>
<dbReference type="EMBL" id="AJWZ01003560">
    <property type="protein sequence ID" value="EKC67899.1"/>
    <property type="molecule type" value="Genomic_DNA"/>
</dbReference>
<dbReference type="AlphaFoldDB" id="K1TJW2"/>
<dbReference type="InterPro" id="IPR036691">
    <property type="entry name" value="Endo/exonu/phosph_ase_sf"/>
</dbReference>
<dbReference type="PANTHER" id="PTHR12121">
    <property type="entry name" value="CARBON CATABOLITE REPRESSOR PROTEIN 4"/>
    <property type="match status" value="1"/>
</dbReference>